<keyword evidence="1" id="KW-0812">Transmembrane</keyword>
<proteinExistence type="predicted"/>
<sequence length="95" mass="10713">MKEIKVVILKVIIFAAVCIVVSAVFQSYETTYYNELALKQLNGGADEYAKLKAYGYIKNYLGYGYVLLFLLLFFKNIVDLAKRCIEALKGKGDKA</sequence>
<dbReference type="STRING" id="37658.SAMN05661086_01506"/>
<dbReference type="AlphaFoldDB" id="A0A1I6JAA8"/>
<evidence type="ECO:0000256" key="1">
    <source>
        <dbReference type="SAM" id="Phobius"/>
    </source>
</evidence>
<feature type="transmembrane region" description="Helical" evidence="1">
    <location>
        <begin position="60"/>
        <end position="78"/>
    </location>
</feature>
<dbReference type="RefSeq" id="WP_092560076.1">
    <property type="nucleotide sequence ID" value="NZ_FOYZ01000005.1"/>
</dbReference>
<protein>
    <submittedName>
        <fullName evidence="2">Uncharacterized protein</fullName>
    </submittedName>
</protein>
<keyword evidence="3" id="KW-1185">Reference proteome</keyword>
<keyword evidence="1" id="KW-1133">Transmembrane helix</keyword>
<feature type="transmembrane region" description="Helical" evidence="1">
    <location>
        <begin position="7"/>
        <end position="28"/>
    </location>
</feature>
<reference evidence="2 3" key="1">
    <citation type="submission" date="2016-10" db="EMBL/GenBank/DDBJ databases">
        <authorList>
            <person name="de Groot N.N."/>
        </authorList>
    </citation>
    <scope>NUCLEOTIDE SEQUENCE [LARGE SCALE GENOMIC DNA]</scope>
    <source>
        <strain evidence="2 3">743A</strain>
    </source>
</reference>
<evidence type="ECO:0000313" key="3">
    <source>
        <dbReference type="Proteomes" id="UP000199659"/>
    </source>
</evidence>
<dbReference type="Proteomes" id="UP000199659">
    <property type="component" value="Unassembled WGS sequence"/>
</dbReference>
<organism evidence="2 3">
    <name type="scientific">Anaeromicropila populeti</name>
    <dbReference type="NCBI Taxonomy" id="37658"/>
    <lineage>
        <taxon>Bacteria</taxon>
        <taxon>Bacillati</taxon>
        <taxon>Bacillota</taxon>
        <taxon>Clostridia</taxon>
        <taxon>Lachnospirales</taxon>
        <taxon>Lachnospiraceae</taxon>
        <taxon>Anaeromicropila</taxon>
    </lineage>
</organism>
<accession>A0A1I6JAA8</accession>
<name>A0A1I6JAA8_9FIRM</name>
<evidence type="ECO:0000313" key="2">
    <source>
        <dbReference type="EMBL" id="SFR75945.1"/>
    </source>
</evidence>
<dbReference type="EMBL" id="FOYZ01000005">
    <property type="protein sequence ID" value="SFR75945.1"/>
    <property type="molecule type" value="Genomic_DNA"/>
</dbReference>
<gene>
    <name evidence="2" type="ORF">SAMN05661086_01506</name>
</gene>
<keyword evidence="1" id="KW-0472">Membrane</keyword>